<dbReference type="EMBL" id="BGZK01000019">
    <property type="protein sequence ID" value="GBP05686.1"/>
    <property type="molecule type" value="Genomic_DNA"/>
</dbReference>
<reference evidence="1 2" key="1">
    <citation type="journal article" date="2019" name="Commun. Biol.">
        <title>The bagworm genome reveals a unique fibroin gene that provides high tensile strength.</title>
        <authorList>
            <person name="Kono N."/>
            <person name="Nakamura H."/>
            <person name="Ohtoshi R."/>
            <person name="Tomita M."/>
            <person name="Numata K."/>
            <person name="Arakawa K."/>
        </authorList>
    </citation>
    <scope>NUCLEOTIDE SEQUENCE [LARGE SCALE GENOMIC DNA]</scope>
</reference>
<sequence>MTVLQSRAVAFRTRAELMLSSCDRWCPSVYRGGFLSKIFDVETQKWFPYVHEYVATGAPLWMLDASWMEAGCSSSSQNKLCELQLMCKHVYLKIRQLARGHDRQAKEGV</sequence>
<gene>
    <name evidence="1" type="ORF">EVAR_5031_1</name>
</gene>
<evidence type="ECO:0000313" key="2">
    <source>
        <dbReference type="Proteomes" id="UP000299102"/>
    </source>
</evidence>
<comment type="caution">
    <text evidence="1">The sequence shown here is derived from an EMBL/GenBank/DDBJ whole genome shotgun (WGS) entry which is preliminary data.</text>
</comment>
<name>A0A4C1SUR8_EUMVA</name>
<keyword evidence="2" id="KW-1185">Reference proteome</keyword>
<dbReference type="Proteomes" id="UP000299102">
    <property type="component" value="Unassembled WGS sequence"/>
</dbReference>
<accession>A0A4C1SUR8</accession>
<protein>
    <submittedName>
        <fullName evidence="1">Uncharacterized protein</fullName>
    </submittedName>
</protein>
<organism evidence="1 2">
    <name type="scientific">Eumeta variegata</name>
    <name type="common">Bagworm moth</name>
    <name type="synonym">Eumeta japonica</name>
    <dbReference type="NCBI Taxonomy" id="151549"/>
    <lineage>
        <taxon>Eukaryota</taxon>
        <taxon>Metazoa</taxon>
        <taxon>Ecdysozoa</taxon>
        <taxon>Arthropoda</taxon>
        <taxon>Hexapoda</taxon>
        <taxon>Insecta</taxon>
        <taxon>Pterygota</taxon>
        <taxon>Neoptera</taxon>
        <taxon>Endopterygota</taxon>
        <taxon>Lepidoptera</taxon>
        <taxon>Glossata</taxon>
        <taxon>Ditrysia</taxon>
        <taxon>Tineoidea</taxon>
        <taxon>Psychidae</taxon>
        <taxon>Oiketicinae</taxon>
        <taxon>Eumeta</taxon>
    </lineage>
</organism>
<evidence type="ECO:0000313" key="1">
    <source>
        <dbReference type="EMBL" id="GBP05686.1"/>
    </source>
</evidence>
<proteinExistence type="predicted"/>
<dbReference type="AlphaFoldDB" id="A0A4C1SUR8"/>